<dbReference type="InterPro" id="IPR027417">
    <property type="entry name" value="P-loop_NTPase"/>
</dbReference>
<dbReference type="PANTHER" id="PTHR46743:SF2">
    <property type="entry name" value="TEICHOIC ACIDS EXPORT ATP-BINDING PROTEIN TAGH"/>
    <property type="match status" value="1"/>
</dbReference>
<dbReference type="InterPro" id="IPR015860">
    <property type="entry name" value="ABC_transpr_TagH-like"/>
</dbReference>
<gene>
    <name evidence="6" type="ORF">EBB59_05540</name>
</gene>
<dbReference type="GO" id="GO:0016887">
    <property type="term" value="F:ATP hydrolysis activity"/>
    <property type="evidence" value="ECO:0007669"/>
    <property type="project" value="InterPro"/>
</dbReference>
<dbReference type="RefSeq" id="WP_122101149.1">
    <property type="nucleotide sequence ID" value="NZ_RFLY01000006.1"/>
</dbReference>
<dbReference type="SUPFAM" id="SSF52540">
    <property type="entry name" value="P-loop containing nucleoside triphosphate hydrolases"/>
    <property type="match status" value="1"/>
</dbReference>
<accession>A0A3M2HYL8</accession>
<dbReference type="PROSITE" id="PS50893">
    <property type="entry name" value="ABC_TRANSPORTER_2"/>
    <property type="match status" value="1"/>
</dbReference>
<dbReference type="Pfam" id="PF14524">
    <property type="entry name" value="Wzt_C"/>
    <property type="match status" value="1"/>
</dbReference>
<dbReference type="CDD" id="cd03220">
    <property type="entry name" value="ABC_KpsT_Wzt"/>
    <property type="match status" value="1"/>
</dbReference>
<protein>
    <submittedName>
        <fullName evidence="6">ABC transporter ATP-binding protein</fullName>
    </submittedName>
</protein>
<dbReference type="GO" id="GO:0016020">
    <property type="term" value="C:membrane"/>
    <property type="evidence" value="ECO:0007669"/>
    <property type="project" value="InterPro"/>
</dbReference>
<evidence type="ECO:0000256" key="2">
    <source>
        <dbReference type="ARBA" id="ARBA00022448"/>
    </source>
</evidence>
<dbReference type="PANTHER" id="PTHR46743">
    <property type="entry name" value="TEICHOIC ACIDS EXPORT ATP-BINDING PROTEIN TAGH"/>
    <property type="match status" value="1"/>
</dbReference>
<reference evidence="6 7" key="1">
    <citation type="submission" date="2018-10" db="EMBL/GenBank/DDBJ databases">
        <title>Proposal of Lysobacter pythonis sp. nov. isolated from royal pythons (Python regius).</title>
        <authorList>
            <person name="Hans-Juergen B."/>
            <person name="Huptas C."/>
            <person name="Sandra B."/>
            <person name="Igor L."/>
            <person name="Joachim S."/>
            <person name="Siegfried S."/>
            <person name="Mareike W."/>
            <person name="Peter K."/>
        </authorList>
    </citation>
    <scope>NUCLEOTIDE SEQUENCE [LARGE SCALE GENOMIC DNA]</scope>
    <source>
        <strain evidence="6 7">4284/11</strain>
    </source>
</reference>
<dbReference type="Pfam" id="PF00005">
    <property type="entry name" value="ABC_tran"/>
    <property type="match status" value="1"/>
</dbReference>
<dbReference type="CDD" id="cd10147">
    <property type="entry name" value="Wzt_C-like"/>
    <property type="match status" value="1"/>
</dbReference>
<dbReference type="Gene3D" id="3.40.50.300">
    <property type="entry name" value="P-loop containing nucleotide triphosphate hydrolases"/>
    <property type="match status" value="1"/>
</dbReference>
<dbReference type="InterPro" id="IPR029439">
    <property type="entry name" value="Wzt_C"/>
</dbReference>
<dbReference type="GO" id="GO:0140359">
    <property type="term" value="F:ABC-type transporter activity"/>
    <property type="evidence" value="ECO:0007669"/>
    <property type="project" value="InterPro"/>
</dbReference>
<dbReference type="OrthoDB" id="9778870at2"/>
<dbReference type="EMBL" id="RFLY01000006">
    <property type="protein sequence ID" value="RMH93345.1"/>
    <property type="molecule type" value="Genomic_DNA"/>
</dbReference>
<evidence type="ECO:0000313" key="7">
    <source>
        <dbReference type="Proteomes" id="UP000275012"/>
    </source>
</evidence>
<dbReference type="InterPro" id="IPR003593">
    <property type="entry name" value="AAA+_ATPase"/>
</dbReference>
<evidence type="ECO:0000256" key="3">
    <source>
        <dbReference type="ARBA" id="ARBA00022741"/>
    </source>
</evidence>
<keyword evidence="7" id="KW-1185">Reference proteome</keyword>
<evidence type="ECO:0000259" key="5">
    <source>
        <dbReference type="PROSITE" id="PS50893"/>
    </source>
</evidence>
<evidence type="ECO:0000313" key="6">
    <source>
        <dbReference type="EMBL" id="RMH93345.1"/>
    </source>
</evidence>
<evidence type="ECO:0000256" key="1">
    <source>
        <dbReference type="ARBA" id="ARBA00005417"/>
    </source>
</evidence>
<dbReference type="SMART" id="SM00382">
    <property type="entry name" value="AAA"/>
    <property type="match status" value="1"/>
</dbReference>
<keyword evidence="3" id="KW-0547">Nucleotide-binding</keyword>
<dbReference type="Gene3D" id="2.70.50.60">
    <property type="entry name" value="abc- transporter (atp binding component) like domain"/>
    <property type="match status" value="1"/>
</dbReference>
<organism evidence="6 7">
    <name type="scientific">Solilutibacter pythonis</name>
    <dbReference type="NCBI Taxonomy" id="2483112"/>
    <lineage>
        <taxon>Bacteria</taxon>
        <taxon>Pseudomonadati</taxon>
        <taxon>Pseudomonadota</taxon>
        <taxon>Gammaproteobacteria</taxon>
        <taxon>Lysobacterales</taxon>
        <taxon>Lysobacteraceae</taxon>
        <taxon>Solilutibacter</taxon>
    </lineage>
</organism>
<sequence length="466" mass="51191">MLSSHDSDVVINVENLTKVYRVYHRPHHRLLQSLNRKGKYFDGFNALTDVSFKVGRGETVGIIGKNGSGKSTLLQLICGVLEPTSGSVEVKGRVAAILELGAGFNSEFSGRENLILGASLLGMNEAQVREAIPEIIRFSELEGFIDQPIKTYSSGMYIRLAFSLAINVQPDILVIDEALAVGDEAFQRKCFGKLAQLKSAGCTLLFVSHSAGSIIHLCDRAILLDGGYRLLSGRPKEVVAFYQRLIYAPEDKRGAVLDEILHMDASGILEENDDAGISIEVSADHAPNIEIHNVDSSERFESELKSTSTVELVSKGVCIEDVKIFSESGVSVNVLAPDKVYRLNYIARFFKDGRAINLGMMIRSVEGIELFGMTSNSIGDSIECIPAGTLCNVSFLFRNRFLPGTYFISAGCHGVDEEGELGFLYRILDVCIFKVEEKRSSRLVRGYYDLSEEPACQLSLSQVDCE</sequence>
<keyword evidence="4 6" id="KW-0067">ATP-binding</keyword>
<feature type="domain" description="ABC transporter" evidence="5">
    <location>
        <begin position="11"/>
        <end position="251"/>
    </location>
</feature>
<dbReference type="GO" id="GO:0005524">
    <property type="term" value="F:ATP binding"/>
    <property type="evidence" value="ECO:0007669"/>
    <property type="project" value="UniProtKB-KW"/>
</dbReference>
<dbReference type="InterPro" id="IPR003439">
    <property type="entry name" value="ABC_transporter-like_ATP-bd"/>
</dbReference>
<dbReference type="AlphaFoldDB" id="A0A3M2HYL8"/>
<comment type="caution">
    <text evidence="6">The sequence shown here is derived from an EMBL/GenBank/DDBJ whole genome shotgun (WGS) entry which is preliminary data.</text>
</comment>
<comment type="similarity">
    <text evidence="1">Belongs to the ABC transporter superfamily.</text>
</comment>
<proteinExistence type="inferred from homology"/>
<name>A0A3M2HYL8_9GAMM</name>
<evidence type="ECO:0000256" key="4">
    <source>
        <dbReference type="ARBA" id="ARBA00022840"/>
    </source>
</evidence>
<dbReference type="Proteomes" id="UP000275012">
    <property type="component" value="Unassembled WGS sequence"/>
</dbReference>
<keyword evidence="2" id="KW-0813">Transport</keyword>
<dbReference type="InterPro" id="IPR050683">
    <property type="entry name" value="Bact_Polysacc_Export_ATP-bd"/>
</dbReference>